<evidence type="ECO:0000313" key="2">
    <source>
        <dbReference type="EMBL" id="EUA57326.1"/>
    </source>
</evidence>
<accession>X8CNC3</accession>
<feature type="region of interest" description="Disordered" evidence="1">
    <location>
        <begin position="21"/>
        <end position="49"/>
    </location>
</feature>
<feature type="compositionally biased region" description="Polar residues" evidence="1">
    <location>
        <begin position="34"/>
        <end position="49"/>
    </location>
</feature>
<evidence type="ECO:0000313" key="3">
    <source>
        <dbReference type="Proteomes" id="UP000020825"/>
    </source>
</evidence>
<dbReference type="PATRIC" id="fig|1299331.3.peg.440"/>
<comment type="caution">
    <text evidence="2">The sequence shown here is derived from an EMBL/GenBank/DDBJ whole genome shotgun (WGS) entry which is preliminary data.</text>
</comment>
<dbReference type="Proteomes" id="UP000020825">
    <property type="component" value="Unassembled WGS sequence"/>
</dbReference>
<organism evidence="2 3">
    <name type="scientific">Mycobacterium intracellulare 1956</name>
    <dbReference type="NCBI Taxonomy" id="1299331"/>
    <lineage>
        <taxon>Bacteria</taxon>
        <taxon>Bacillati</taxon>
        <taxon>Actinomycetota</taxon>
        <taxon>Actinomycetes</taxon>
        <taxon>Mycobacteriales</taxon>
        <taxon>Mycobacteriaceae</taxon>
        <taxon>Mycobacterium</taxon>
        <taxon>Mycobacterium avium complex (MAC)</taxon>
    </lineage>
</organism>
<proteinExistence type="predicted"/>
<reference evidence="2 3" key="1">
    <citation type="submission" date="2013-12" db="EMBL/GenBank/DDBJ databases">
        <authorList>
            <person name="Zelazny A."/>
            <person name="Olivier K."/>
            <person name="Holland S."/>
            <person name="Lenaerts A."/>
            <person name="Ordway D."/>
            <person name="DeGroote M.A."/>
            <person name="Parker T."/>
            <person name="Sizemore C."/>
            <person name="Tallon L.J."/>
            <person name="Sadzewicz L.K."/>
            <person name="Sengamalay N."/>
            <person name="Fraser C.M."/>
            <person name="Hine E."/>
            <person name="Shefchek K.A."/>
            <person name="Das S.P."/>
            <person name="Tettelin H."/>
        </authorList>
    </citation>
    <scope>NUCLEOTIDE SEQUENCE [LARGE SCALE GENOMIC DNA]</scope>
    <source>
        <strain evidence="2 3">1956</strain>
    </source>
</reference>
<evidence type="ECO:0000256" key="1">
    <source>
        <dbReference type="SAM" id="MobiDB-lite"/>
    </source>
</evidence>
<dbReference type="EMBL" id="JAOG01000001">
    <property type="protein sequence ID" value="EUA57326.1"/>
    <property type="molecule type" value="Genomic_DNA"/>
</dbReference>
<protein>
    <submittedName>
        <fullName evidence="2">Uncharacterized protein</fullName>
    </submittedName>
</protein>
<dbReference type="AlphaFoldDB" id="X8CNC3"/>
<gene>
    <name evidence="2" type="ORF">I550_0447</name>
</gene>
<sequence>MQTSACPCVVAARRRSCRRDGSCHPFSSRPCGGTKSSAVQAHATKPTSY</sequence>
<name>X8CNC3_MYCIT</name>